<dbReference type="Proteomes" id="UP000887564">
    <property type="component" value="Unplaced"/>
</dbReference>
<evidence type="ECO:0000313" key="1">
    <source>
        <dbReference type="Proteomes" id="UP000887564"/>
    </source>
</evidence>
<reference evidence="2" key="1">
    <citation type="submission" date="2022-11" db="UniProtKB">
        <authorList>
            <consortium name="WormBaseParasite"/>
        </authorList>
    </citation>
    <scope>IDENTIFICATION</scope>
</reference>
<keyword evidence="1" id="KW-1185">Reference proteome</keyword>
<sequence length="119" mass="13248">MSLAERALQYFQSLPKNSDRAEVIIEQLADKTHLLYVEEDQTLQDCAEIDDHSSVGSCDIIQDYKKTGGHQSRTITTGALIHSSTLGYSIGGSLELLDHARAHDQGWNIGRWANCLDFI</sequence>
<proteinExistence type="predicted"/>
<name>A0A914RJM5_PAREQ</name>
<accession>A0A914RJM5</accession>
<evidence type="ECO:0000313" key="2">
    <source>
        <dbReference type="WBParaSite" id="PEQ_0000666701-mRNA-1"/>
    </source>
</evidence>
<dbReference type="AlphaFoldDB" id="A0A914RJM5"/>
<organism evidence="1 2">
    <name type="scientific">Parascaris equorum</name>
    <name type="common">Equine roundworm</name>
    <dbReference type="NCBI Taxonomy" id="6256"/>
    <lineage>
        <taxon>Eukaryota</taxon>
        <taxon>Metazoa</taxon>
        <taxon>Ecdysozoa</taxon>
        <taxon>Nematoda</taxon>
        <taxon>Chromadorea</taxon>
        <taxon>Rhabditida</taxon>
        <taxon>Spirurina</taxon>
        <taxon>Ascaridomorpha</taxon>
        <taxon>Ascaridoidea</taxon>
        <taxon>Ascarididae</taxon>
        <taxon>Parascaris</taxon>
    </lineage>
</organism>
<dbReference type="WBParaSite" id="PEQ_0000666701-mRNA-1">
    <property type="protein sequence ID" value="PEQ_0000666701-mRNA-1"/>
    <property type="gene ID" value="PEQ_0000666701"/>
</dbReference>
<protein>
    <submittedName>
        <fullName evidence="2">Uncharacterized protein</fullName>
    </submittedName>
</protein>